<name>A0A2K3QG57_9HYPO</name>
<accession>A0A2K3QG57</accession>
<feature type="transmembrane region" description="Helical" evidence="1">
    <location>
        <begin position="28"/>
        <end position="45"/>
    </location>
</feature>
<dbReference type="OrthoDB" id="10012223at2759"/>
<dbReference type="STRING" id="45235.A0A2K3QG57"/>
<keyword evidence="1" id="KW-0472">Membrane</keyword>
<organism evidence="2 3">
    <name type="scientific">Tolypocladium capitatum</name>
    <dbReference type="NCBI Taxonomy" id="45235"/>
    <lineage>
        <taxon>Eukaryota</taxon>
        <taxon>Fungi</taxon>
        <taxon>Dikarya</taxon>
        <taxon>Ascomycota</taxon>
        <taxon>Pezizomycotina</taxon>
        <taxon>Sordariomycetes</taxon>
        <taxon>Hypocreomycetidae</taxon>
        <taxon>Hypocreales</taxon>
        <taxon>Ophiocordycipitaceae</taxon>
        <taxon>Tolypocladium</taxon>
    </lineage>
</organism>
<reference evidence="2 3" key="1">
    <citation type="submission" date="2017-08" db="EMBL/GenBank/DDBJ databases">
        <title>Harnessing the power of phylogenomics to disentangle the directionality and signatures of interkingdom host jumping in the parasitic fungal genus Tolypocladium.</title>
        <authorList>
            <person name="Quandt C.A."/>
            <person name="Patterson W."/>
            <person name="Spatafora J.W."/>
        </authorList>
    </citation>
    <scope>NUCLEOTIDE SEQUENCE [LARGE SCALE GENOMIC DNA]</scope>
    <source>
        <strain evidence="2 3">CBS 113982</strain>
    </source>
</reference>
<dbReference type="PANTHER" id="PTHR34292:SF2">
    <property type="entry name" value="OUTER SPORE WALL PROTEIN LDS1"/>
    <property type="match status" value="1"/>
</dbReference>
<dbReference type="InterPro" id="IPR052786">
    <property type="entry name" value="Spore_wall_assembly"/>
</dbReference>
<evidence type="ECO:0000256" key="1">
    <source>
        <dbReference type="SAM" id="Phobius"/>
    </source>
</evidence>
<dbReference type="Proteomes" id="UP000236621">
    <property type="component" value="Unassembled WGS sequence"/>
</dbReference>
<dbReference type="AlphaFoldDB" id="A0A2K3QG57"/>
<comment type="caution">
    <text evidence="2">The sequence shown here is derived from an EMBL/GenBank/DDBJ whole genome shotgun (WGS) entry which is preliminary data.</text>
</comment>
<dbReference type="EMBL" id="NRSZ01000541">
    <property type="protein sequence ID" value="PNY26519.1"/>
    <property type="molecule type" value="Genomic_DNA"/>
</dbReference>
<keyword evidence="1" id="KW-0812">Transmembrane</keyword>
<proteinExistence type="predicted"/>
<protein>
    <submittedName>
        <fullName evidence="2">Outer spore wall protein RRT8</fullName>
    </submittedName>
</protein>
<dbReference type="GO" id="GO:0005811">
    <property type="term" value="C:lipid droplet"/>
    <property type="evidence" value="ECO:0007669"/>
    <property type="project" value="TreeGrafter"/>
</dbReference>
<dbReference type="PANTHER" id="PTHR34292">
    <property type="entry name" value="OUTER SPORE WALL PROTEIN LDS1"/>
    <property type="match status" value="1"/>
</dbReference>
<evidence type="ECO:0000313" key="3">
    <source>
        <dbReference type="Proteomes" id="UP000236621"/>
    </source>
</evidence>
<dbReference type="GO" id="GO:0005628">
    <property type="term" value="C:prospore membrane"/>
    <property type="evidence" value="ECO:0007669"/>
    <property type="project" value="TreeGrafter"/>
</dbReference>
<keyword evidence="3" id="KW-1185">Reference proteome</keyword>
<gene>
    <name evidence="2" type="ORF">TCAP_03551</name>
</gene>
<keyword evidence="1" id="KW-1133">Transmembrane helix</keyword>
<evidence type="ECO:0000313" key="2">
    <source>
        <dbReference type="EMBL" id="PNY26519.1"/>
    </source>
</evidence>
<sequence>MLMIPRDPRGILYFLTHRSLWKPFLSRLGPYVTLAVGVVGGMFAFTYLPQLAVLVLFNCPLAVARTVLLVFSESSAIINIVSRN</sequence>
<dbReference type="GO" id="GO:0005619">
    <property type="term" value="C:ascospore wall"/>
    <property type="evidence" value="ECO:0007669"/>
    <property type="project" value="TreeGrafter"/>
</dbReference>